<dbReference type="PROSITE" id="PS50011">
    <property type="entry name" value="PROTEIN_KINASE_DOM"/>
    <property type="match status" value="1"/>
</dbReference>
<keyword evidence="7" id="KW-0472">Membrane</keyword>
<reference evidence="11" key="1">
    <citation type="journal article" date="2023" name="Proc. Natl. Acad. Sci. U.S.A.">
        <title>Genomic and structural basis for evolution of tropane alkaloid biosynthesis.</title>
        <authorList>
            <person name="Wanga Y.-J."/>
            <person name="Taina T."/>
            <person name="Yua J.-Y."/>
            <person name="Lia J."/>
            <person name="Xua B."/>
            <person name="Chenc J."/>
            <person name="D'Auriad J.C."/>
            <person name="Huanga J.-P."/>
            <person name="Huanga S.-X."/>
        </authorList>
    </citation>
    <scope>NUCLEOTIDE SEQUENCE [LARGE SCALE GENOMIC DNA]</scope>
    <source>
        <strain evidence="11">cv. KIB-2019</strain>
    </source>
</reference>
<evidence type="ECO:0000259" key="9">
    <source>
        <dbReference type="PROSITE" id="PS50011"/>
    </source>
</evidence>
<comment type="subcellular location">
    <subcellularLocation>
        <location evidence="1">Membrane</location>
        <topology evidence="1">Single-pass membrane protein</topology>
    </subcellularLocation>
</comment>
<proteinExistence type="predicted"/>
<evidence type="ECO:0000256" key="3">
    <source>
        <dbReference type="ARBA" id="ARBA00022692"/>
    </source>
</evidence>
<accession>A0A9Q1L043</accession>
<keyword evidence="2" id="KW-0597">Phosphoprotein</keyword>
<organism evidence="10 11">
    <name type="scientific">Anisodus acutangulus</name>
    <dbReference type="NCBI Taxonomy" id="402998"/>
    <lineage>
        <taxon>Eukaryota</taxon>
        <taxon>Viridiplantae</taxon>
        <taxon>Streptophyta</taxon>
        <taxon>Embryophyta</taxon>
        <taxon>Tracheophyta</taxon>
        <taxon>Spermatophyta</taxon>
        <taxon>Magnoliopsida</taxon>
        <taxon>eudicotyledons</taxon>
        <taxon>Gunneridae</taxon>
        <taxon>Pentapetalae</taxon>
        <taxon>asterids</taxon>
        <taxon>lamiids</taxon>
        <taxon>Solanales</taxon>
        <taxon>Solanaceae</taxon>
        <taxon>Solanoideae</taxon>
        <taxon>Hyoscyameae</taxon>
        <taxon>Anisodus</taxon>
    </lineage>
</organism>
<evidence type="ECO:0000256" key="6">
    <source>
        <dbReference type="ARBA" id="ARBA00022989"/>
    </source>
</evidence>
<dbReference type="PANTHER" id="PTHR48007">
    <property type="entry name" value="LEUCINE-RICH REPEAT RECEPTOR-LIKE PROTEIN KINASE PXC1"/>
    <property type="match status" value="1"/>
</dbReference>
<feature type="domain" description="Protein kinase" evidence="9">
    <location>
        <begin position="55"/>
        <end position="330"/>
    </location>
</feature>
<evidence type="ECO:0000313" key="10">
    <source>
        <dbReference type="EMBL" id="KAJ8526621.1"/>
    </source>
</evidence>
<dbReference type="FunFam" id="1.10.510.10:FF:000480">
    <property type="entry name" value="Pollen receptor-like kinase 1"/>
    <property type="match status" value="1"/>
</dbReference>
<evidence type="ECO:0000313" key="11">
    <source>
        <dbReference type="Proteomes" id="UP001152561"/>
    </source>
</evidence>
<comment type="caution">
    <text evidence="10">The sequence shown here is derived from an EMBL/GenBank/DDBJ whole genome shotgun (WGS) entry which is preliminary data.</text>
</comment>
<evidence type="ECO:0000256" key="5">
    <source>
        <dbReference type="ARBA" id="ARBA00022737"/>
    </source>
</evidence>
<dbReference type="Proteomes" id="UP001152561">
    <property type="component" value="Unassembled WGS sequence"/>
</dbReference>
<keyword evidence="8" id="KW-0675">Receptor</keyword>
<evidence type="ECO:0000256" key="1">
    <source>
        <dbReference type="ARBA" id="ARBA00004167"/>
    </source>
</evidence>
<evidence type="ECO:0000256" key="2">
    <source>
        <dbReference type="ARBA" id="ARBA00022553"/>
    </source>
</evidence>
<dbReference type="GO" id="GO:0016020">
    <property type="term" value="C:membrane"/>
    <property type="evidence" value="ECO:0007669"/>
    <property type="project" value="UniProtKB-SubCell"/>
</dbReference>
<dbReference type="InterPro" id="IPR011009">
    <property type="entry name" value="Kinase-like_dom_sf"/>
</dbReference>
<dbReference type="Gene3D" id="3.30.200.20">
    <property type="entry name" value="Phosphorylase Kinase, domain 1"/>
    <property type="match status" value="1"/>
</dbReference>
<dbReference type="InterPro" id="IPR046959">
    <property type="entry name" value="PRK1-6/SRF4-like"/>
</dbReference>
<dbReference type="InterPro" id="IPR001245">
    <property type="entry name" value="Ser-Thr/Tyr_kinase_cat_dom"/>
</dbReference>
<dbReference type="OrthoDB" id="418615at2759"/>
<keyword evidence="4" id="KW-0732">Signal</keyword>
<protein>
    <recommendedName>
        <fullName evidence="9">Protein kinase domain-containing protein</fullName>
    </recommendedName>
</protein>
<dbReference type="EMBL" id="JAJAGQ010000024">
    <property type="protein sequence ID" value="KAJ8526621.1"/>
    <property type="molecule type" value="Genomic_DNA"/>
</dbReference>
<keyword evidence="3" id="KW-0812">Transmembrane</keyword>
<sequence length="349" mass="40238">MQRQRFKLERTVCSNGKFIGLQLESMGLSGNLDIDTLSQLTSLRTISIMNNNFEGPFPDVKEIGGFRGVYLSKQKLHEPVVVRRFWQMSNMGKEDFHEHVRRLGNLSHPNVLPLVAFYYMREEKLLVTDFVENGSLASHLHGKRSPNQPSIGWPTRLKIIKGVARGLAYLYKELPTLTLPHGHLKSSNVLLNHNYEPLVADYALVPVINKDHAKQFMVAYKSPEYMQNERLTRKTDVWSLGILILELLTGRFPANYVKQDKGANADLAVWVNLVVREEWIGEVFYKDMNTSKYNYEGEMLKLLKIGMCCCEMDVGRRWDLREALDKIEELKESDDYHEEDYSSNYASEG</sequence>
<keyword evidence="6" id="KW-1133">Transmembrane helix</keyword>
<dbReference type="Gene3D" id="1.10.510.10">
    <property type="entry name" value="Transferase(Phosphotransferase) domain 1"/>
    <property type="match status" value="1"/>
</dbReference>
<dbReference type="SUPFAM" id="SSF56112">
    <property type="entry name" value="Protein kinase-like (PK-like)"/>
    <property type="match status" value="1"/>
</dbReference>
<keyword evidence="5" id="KW-0677">Repeat</keyword>
<dbReference type="GO" id="GO:0004672">
    <property type="term" value="F:protein kinase activity"/>
    <property type="evidence" value="ECO:0007669"/>
    <property type="project" value="InterPro"/>
</dbReference>
<keyword evidence="11" id="KW-1185">Reference proteome</keyword>
<evidence type="ECO:0000256" key="7">
    <source>
        <dbReference type="ARBA" id="ARBA00023136"/>
    </source>
</evidence>
<dbReference type="AlphaFoldDB" id="A0A9Q1L043"/>
<evidence type="ECO:0000256" key="8">
    <source>
        <dbReference type="ARBA" id="ARBA00023170"/>
    </source>
</evidence>
<dbReference type="InterPro" id="IPR000719">
    <property type="entry name" value="Prot_kinase_dom"/>
</dbReference>
<name>A0A9Q1L043_9SOLA</name>
<dbReference type="PANTHER" id="PTHR48007:SF67">
    <property type="entry name" value="POLLEN RECEPTOR-LIKE KINASE 1"/>
    <property type="match status" value="1"/>
</dbReference>
<evidence type="ECO:0000256" key="4">
    <source>
        <dbReference type="ARBA" id="ARBA00022729"/>
    </source>
</evidence>
<dbReference type="Pfam" id="PF07714">
    <property type="entry name" value="PK_Tyr_Ser-Thr"/>
    <property type="match status" value="1"/>
</dbReference>
<gene>
    <name evidence="10" type="ORF">K7X08_029098</name>
</gene>
<dbReference type="GO" id="GO:0005524">
    <property type="term" value="F:ATP binding"/>
    <property type="evidence" value="ECO:0007669"/>
    <property type="project" value="InterPro"/>
</dbReference>